<evidence type="ECO:0000313" key="4">
    <source>
        <dbReference type="Proteomes" id="UP000246483"/>
    </source>
</evidence>
<dbReference type="RefSeq" id="WP_019373473.1">
    <property type="nucleotide sequence ID" value="NZ_ALEE01000276.1"/>
</dbReference>
<dbReference type="SMART" id="SM00257">
    <property type="entry name" value="LysM"/>
    <property type="match status" value="1"/>
</dbReference>
<dbReference type="PANTHER" id="PTHR38731:SF1">
    <property type="entry name" value="FECR PROTEIN DOMAIN-CONTAINING PROTEIN"/>
    <property type="match status" value="1"/>
</dbReference>
<reference evidence="3 4" key="1">
    <citation type="submission" date="2018-05" db="EMBL/GenBank/DDBJ databases">
        <title>Genomic Encyclopedia of Type Strains, Phase IV (KMG-IV): sequencing the most valuable type-strain genomes for metagenomic binning, comparative biology and taxonomic classification.</title>
        <authorList>
            <person name="Goeker M."/>
        </authorList>
    </citation>
    <scope>NUCLEOTIDE SEQUENCE [LARGE SCALE GENOMIC DNA]</scope>
    <source>
        <strain evidence="3 4">DSM 26006</strain>
    </source>
</reference>
<dbReference type="Pfam" id="PF04773">
    <property type="entry name" value="FecR"/>
    <property type="match status" value="1"/>
</dbReference>
<dbReference type="InterPro" id="IPR018392">
    <property type="entry name" value="LysM"/>
</dbReference>
<dbReference type="PIRSF" id="PIRSF029644">
    <property type="entry name" value="UCP029644"/>
    <property type="match status" value="1"/>
</dbReference>
<organism evidence="3 4">
    <name type="scientific">Melaminivora alkalimesophila</name>
    <dbReference type="NCBI Taxonomy" id="1165852"/>
    <lineage>
        <taxon>Bacteria</taxon>
        <taxon>Pseudomonadati</taxon>
        <taxon>Pseudomonadota</taxon>
        <taxon>Betaproteobacteria</taxon>
        <taxon>Burkholderiales</taxon>
        <taxon>Comamonadaceae</taxon>
        <taxon>Melaminivora</taxon>
    </lineage>
</organism>
<dbReference type="Proteomes" id="UP000246483">
    <property type="component" value="Unassembled WGS sequence"/>
</dbReference>
<dbReference type="OrthoDB" id="9813091at2"/>
<evidence type="ECO:0000259" key="2">
    <source>
        <dbReference type="PROSITE" id="PS51782"/>
    </source>
</evidence>
<proteinExistence type="predicted"/>
<protein>
    <submittedName>
        <fullName evidence="3">FecR family protein</fullName>
    </submittedName>
</protein>
<name>A0A317RDR7_9BURK</name>
<dbReference type="EMBL" id="QGUB01000002">
    <property type="protein sequence ID" value="PWW47721.1"/>
    <property type="molecule type" value="Genomic_DNA"/>
</dbReference>
<dbReference type="InterPro" id="IPR016930">
    <property type="entry name" value="UCP029644"/>
</dbReference>
<dbReference type="InterPro" id="IPR006860">
    <property type="entry name" value="FecR"/>
</dbReference>
<dbReference type="AlphaFoldDB" id="A0A317RDR7"/>
<dbReference type="SUPFAM" id="SSF54106">
    <property type="entry name" value="LysM domain"/>
    <property type="match status" value="1"/>
</dbReference>
<dbReference type="Gene3D" id="2.60.120.1440">
    <property type="match status" value="1"/>
</dbReference>
<dbReference type="PROSITE" id="PS51782">
    <property type="entry name" value="LYSM"/>
    <property type="match status" value="1"/>
</dbReference>
<sequence>MAEFLRRGRRWAAALLACPLLAAAGQAIEHRVRPGDTLEALSSHYLGSARLWRELQRHNRVPDPRRLQPGSVLQIPLELLPRSAAEVVFVHGAGLVTLPGASQPEPALAGQQLPEGTRAQAGPGSFISVRLADGTVVRVQADSDVLLEQLRRRGRAGDAQSLLGLQRGAVEPSVAPAAGSGRTLEIRTPTATTAVRGTRFVLSLAPDGRTLAAVTEGSVAVASRTAADAPALLSGGQGLAVSAAGRLAAPRPLLPAPDLEALPAVFSDADFLSLRLTPVAEAAAYQVQLASDPQFHAVVHSSTSASAELRLPAPEDGQWYLSVRALDAEGLPGQVAQRAITVKAHPLPPLYQSGTDGQALPLGEALLRCTAVEGAARYRLQVASSADFAQPLLDEIRVGECALDARLLAPGRYHWRAASIRMLPDGSADQGPFGPVQPFAVAARPPTPTSETIGRAPGGTGLQLSWPGGAPGQRYRLQLAAEAGFAEPLVDEELGEPAWVAPALAPGLYYVRIQTLDPSGLRSRFSTARRFRVAASVQDGSGQPVTASDGRPLSAP</sequence>
<dbReference type="InterPro" id="IPR036779">
    <property type="entry name" value="LysM_dom_sf"/>
</dbReference>
<dbReference type="Gene3D" id="3.10.350.10">
    <property type="entry name" value="LysM domain"/>
    <property type="match status" value="1"/>
</dbReference>
<gene>
    <name evidence="3" type="ORF">DFR36_10294</name>
</gene>
<accession>A0A317RDR7</accession>
<evidence type="ECO:0000313" key="3">
    <source>
        <dbReference type="EMBL" id="PWW47721.1"/>
    </source>
</evidence>
<dbReference type="Pfam" id="PF01476">
    <property type="entry name" value="LysM"/>
    <property type="match status" value="1"/>
</dbReference>
<evidence type="ECO:0000256" key="1">
    <source>
        <dbReference type="SAM" id="MobiDB-lite"/>
    </source>
</evidence>
<comment type="caution">
    <text evidence="3">The sequence shown here is derived from an EMBL/GenBank/DDBJ whole genome shotgun (WGS) entry which is preliminary data.</text>
</comment>
<dbReference type="InterPro" id="IPR013783">
    <property type="entry name" value="Ig-like_fold"/>
</dbReference>
<keyword evidence="4" id="KW-1185">Reference proteome</keyword>
<dbReference type="CDD" id="cd00118">
    <property type="entry name" value="LysM"/>
    <property type="match status" value="1"/>
</dbReference>
<feature type="region of interest" description="Disordered" evidence="1">
    <location>
        <begin position="536"/>
        <end position="556"/>
    </location>
</feature>
<feature type="domain" description="LysM" evidence="2">
    <location>
        <begin position="28"/>
        <end position="75"/>
    </location>
</feature>
<dbReference type="PANTHER" id="PTHR38731">
    <property type="entry name" value="LIPL45-RELATED LIPOPROTEIN-RELATED"/>
    <property type="match status" value="1"/>
</dbReference>
<dbReference type="Gene3D" id="2.60.40.10">
    <property type="entry name" value="Immunoglobulins"/>
    <property type="match status" value="2"/>
</dbReference>